<dbReference type="Gene3D" id="3.40.50.1820">
    <property type="entry name" value="alpha/beta hydrolase"/>
    <property type="match status" value="1"/>
</dbReference>
<dbReference type="GO" id="GO:0016787">
    <property type="term" value="F:hydrolase activity"/>
    <property type="evidence" value="ECO:0007669"/>
    <property type="project" value="UniProtKB-KW"/>
</dbReference>
<comment type="caution">
    <text evidence="3">The sequence shown here is derived from an EMBL/GenBank/DDBJ whole genome shotgun (WGS) entry which is preliminary data.</text>
</comment>
<sequence length="286" mass="30869">MRVPVGQLVFDVDVSGPEGGDPVLLLHGFPQSRHAWDGVLPRLHAAGLRTVVPDQRGYSAGARPAGGPDDYALPLLAGDALRILDALGIRSAHVVGHDWGAVVAWYLGAHHFDRVRTLTAVSFPHPQSYWHALRHDPEQRELSRYIGYFVSPDSTAGMLADGAAQLRSLFAGAVAPEQVDRYVDLHTRPGVLDAALNWYRSGSLLAEHEGFPAVPVPTTYVSSDGDMAASRAAVEGTARYVTGPYHFVILAGVSHWQPEEAPERVAEEILRRAGTPPHGVSLHAWG</sequence>
<proteinExistence type="predicted"/>
<evidence type="ECO:0000313" key="4">
    <source>
        <dbReference type="Proteomes" id="UP000301309"/>
    </source>
</evidence>
<keyword evidence="4" id="KW-1185">Reference proteome</keyword>
<dbReference type="PANTHER" id="PTHR43329">
    <property type="entry name" value="EPOXIDE HYDROLASE"/>
    <property type="match status" value="1"/>
</dbReference>
<accession>A0A4D4L0J8</accession>
<evidence type="ECO:0000313" key="3">
    <source>
        <dbReference type="EMBL" id="GDY54602.1"/>
    </source>
</evidence>
<dbReference type="OrthoDB" id="2987348at2"/>
<feature type="domain" description="AB hydrolase-1" evidence="2">
    <location>
        <begin position="22"/>
        <end position="240"/>
    </location>
</feature>
<dbReference type="InterPro" id="IPR000639">
    <property type="entry name" value="Epox_hydrolase-like"/>
</dbReference>
<dbReference type="RefSeq" id="WP_137978458.1">
    <property type="nucleotide sequence ID" value="NZ_BAAASO010000003.1"/>
</dbReference>
<dbReference type="PRINTS" id="PR00412">
    <property type="entry name" value="EPOXHYDRLASE"/>
</dbReference>
<evidence type="ECO:0000256" key="1">
    <source>
        <dbReference type="ARBA" id="ARBA00022801"/>
    </source>
</evidence>
<protein>
    <submittedName>
        <fullName evidence="3">Epoxide hydrolase</fullName>
    </submittedName>
</protein>
<dbReference type="AlphaFoldDB" id="A0A4D4L0J8"/>
<dbReference type="InterPro" id="IPR029058">
    <property type="entry name" value="AB_hydrolase_fold"/>
</dbReference>
<dbReference type="SUPFAM" id="SSF53474">
    <property type="entry name" value="alpha/beta-Hydrolases"/>
    <property type="match status" value="1"/>
</dbReference>
<reference evidence="3 4" key="1">
    <citation type="journal article" date="2020" name="Int. J. Syst. Evol. Microbiol.">
        <title>Reclassification of Streptomyces castelarensis and Streptomyces sporoclivatus as later heterotypic synonyms of Streptomyces antimycoticus.</title>
        <authorList>
            <person name="Komaki H."/>
            <person name="Tamura T."/>
        </authorList>
    </citation>
    <scope>NUCLEOTIDE SEQUENCE [LARGE SCALE GENOMIC DNA]</scope>
    <source>
        <strain evidence="3 4">NBRC 13459</strain>
    </source>
</reference>
<evidence type="ECO:0000259" key="2">
    <source>
        <dbReference type="Pfam" id="PF00561"/>
    </source>
</evidence>
<keyword evidence="1 3" id="KW-0378">Hydrolase</keyword>
<name>A0A4D4L0J8_STRVO</name>
<dbReference type="InterPro" id="IPR000073">
    <property type="entry name" value="AB_hydrolase_1"/>
</dbReference>
<organism evidence="3 4">
    <name type="scientific">Streptomyces violaceusniger</name>
    <dbReference type="NCBI Taxonomy" id="68280"/>
    <lineage>
        <taxon>Bacteria</taxon>
        <taxon>Bacillati</taxon>
        <taxon>Actinomycetota</taxon>
        <taxon>Actinomycetes</taxon>
        <taxon>Kitasatosporales</taxon>
        <taxon>Streptomycetaceae</taxon>
        <taxon>Streptomyces</taxon>
        <taxon>Streptomyces violaceusniger group</taxon>
    </lineage>
</organism>
<dbReference type="EMBL" id="BJHW01000001">
    <property type="protein sequence ID" value="GDY54602.1"/>
    <property type="molecule type" value="Genomic_DNA"/>
</dbReference>
<gene>
    <name evidence="3" type="ORF">SVIO_052250</name>
</gene>
<dbReference type="Proteomes" id="UP000301309">
    <property type="component" value="Unassembled WGS sequence"/>
</dbReference>
<dbReference type="Pfam" id="PF00561">
    <property type="entry name" value="Abhydrolase_1"/>
    <property type="match status" value="1"/>
</dbReference>